<dbReference type="InterPro" id="IPR001173">
    <property type="entry name" value="Glyco_trans_2-like"/>
</dbReference>
<protein>
    <submittedName>
        <fullName evidence="2">Putative glycosyl transferase</fullName>
    </submittedName>
</protein>
<sequence>MDQHGGGSLSAMPNVSVIIPHFNDLAGLDRCLAALEAQSFPRERFEIVVADNMSPCGEAAVRATIAGRARLVIAAARGAGPARNAAVAASRGALLAFTDADCVPGPAWLTNGVAALDHHDLVGGAVTLLFAGSGKSGAEAYEAVFAFNNRRYVEREGFSVTANLFCHRAVHAATGPFHVGMSEDRDWCLRARALGYVIGYAPGAQVAHPARADWGALLVKWQRLNAELYANMLMTPRGRFRWLLATAAMPASILIHAPRIIASPTLAGALERARGVATLARLRLWRFGDGLRRLVSARA</sequence>
<dbReference type="InterPro" id="IPR050834">
    <property type="entry name" value="Glycosyltransf_2"/>
</dbReference>
<accession>A0A245ZUL9</accession>
<proteinExistence type="predicted"/>
<keyword evidence="2" id="KW-0808">Transferase</keyword>
<dbReference type="Proteomes" id="UP000197290">
    <property type="component" value="Unassembled WGS sequence"/>
</dbReference>
<keyword evidence="3" id="KW-1185">Reference proteome</keyword>
<evidence type="ECO:0000313" key="2">
    <source>
        <dbReference type="EMBL" id="OWK33435.1"/>
    </source>
</evidence>
<evidence type="ECO:0000313" key="3">
    <source>
        <dbReference type="Proteomes" id="UP000197290"/>
    </source>
</evidence>
<dbReference type="PANTHER" id="PTHR43685:SF2">
    <property type="entry name" value="GLYCOSYLTRANSFERASE 2-LIKE DOMAIN-CONTAINING PROTEIN"/>
    <property type="match status" value="1"/>
</dbReference>
<gene>
    <name evidence="2" type="ORF">SPDO_03140</name>
</gene>
<organism evidence="2 3">
    <name type="scientific">Sphingomonas dokdonensis</name>
    <dbReference type="NCBI Taxonomy" id="344880"/>
    <lineage>
        <taxon>Bacteria</taxon>
        <taxon>Pseudomonadati</taxon>
        <taxon>Pseudomonadota</taxon>
        <taxon>Alphaproteobacteria</taxon>
        <taxon>Sphingomonadales</taxon>
        <taxon>Sphingomonadaceae</taxon>
        <taxon>Sphingomonas</taxon>
    </lineage>
</organism>
<dbReference type="EMBL" id="NBBI01000001">
    <property type="protein sequence ID" value="OWK33435.1"/>
    <property type="molecule type" value="Genomic_DNA"/>
</dbReference>
<name>A0A245ZUL9_9SPHN</name>
<dbReference type="RefSeq" id="WP_245828978.1">
    <property type="nucleotide sequence ID" value="NZ_NBBI01000001.1"/>
</dbReference>
<dbReference type="SUPFAM" id="SSF53448">
    <property type="entry name" value="Nucleotide-diphospho-sugar transferases"/>
    <property type="match status" value="1"/>
</dbReference>
<dbReference type="PANTHER" id="PTHR43685">
    <property type="entry name" value="GLYCOSYLTRANSFERASE"/>
    <property type="match status" value="1"/>
</dbReference>
<feature type="domain" description="Glycosyltransferase 2-like" evidence="1">
    <location>
        <begin position="16"/>
        <end position="128"/>
    </location>
</feature>
<dbReference type="Pfam" id="PF00535">
    <property type="entry name" value="Glycos_transf_2"/>
    <property type="match status" value="1"/>
</dbReference>
<dbReference type="InterPro" id="IPR029044">
    <property type="entry name" value="Nucleotide-diphossugar_trans"/>
</dbReference>
<dbReference type="AlphaFoldDB" id="A0A245ZUL9"/>
<dbReference type="GO" id="GO:0016740">
    <property type="term" value="F:transferase activity"/>
    <property type="evidence" value="ECO:0007669"/>
    <property type="project" value="UniProtKB-KW"/>
</dbReference>
<reference evidence="2 3" key="1">
    <citation type="submission" date="2017-03" db="EMBL/GenBank/DDBJ databases">
        <title>Genome sequence of Sphingomonas dokdonensis DSM 21029.</title>
        <authorList>
            <person name="Poehlein A."/>
            <person name="Wuebbeler J.H."/>
            <person name="Steinbuechel A."/>
            <person name="Daniel R."/>
        </authorList>
    </citation>
    <scope>NUCLEOTIDE SEQUENCE [LARGE SCALE GENOMIC DNA]</scope>
    <source>
        <strain evidence="2 3">DSM 21029</strain>
    </source>
</reference>
<dbReference type="Gene3D" id="3.90.550.10">
    <property type="entry name" value="Spore Coat Polysaccharide Biosynthesis Protein SpsA, Chain A"/>
    <property type="match status" value="1"/>
</dbReference>
<evidence type="ECO:0000259" key="1">
    <source>
        <dbReference type="Pfam" id="PF00535"/>
    </source>
</evidence>
<comment type="caution">
    <text evidence="2">The sequence shown here is derived from an EMBL/GenBank/DDBJ whole genome shotgun (WGS) entry which is preliminary data.</text>
</comment>